<organism evidence="1 2">
    <name type="scientific">Brachionus plicatilis</name>
    <name type="common">Marine rotifer</name>
    <name type="synonym">Brachionus muelleri</name>
    <dbReference type="NCBI Taxonomy" id="10195"/>
    <lineage>
        <taxon>Eukaryota</taxon>
        <taxon>Metazoa</taxon>
        <taxon>Spiralia</taxon>
        <taxon>Gnathifera</taxon>
        <taxon>Rotifera</taxon>
        <taxon>Eurotatoria</taxon>
        <taxon>Monogononta</taxon>
        <taxon>Pseudotrocha</taxon>
        <taxon>Ploima</taxon>
        <taxon>Brachionidae</taxon>
        <taxon>Brachionus</taxon>
    </lineage>
</organism>
<evidence type="ECO:0000313" key="1">
    <source>
        <dbReference type="EMBL" id="RNA18569.1"/>
    </source>
</evidence>
<dbReference type="EMBL" id="REGN01004216">
    <property type="protein sequence ID" value="RNA18569.1"/>
    <property type="molecule type" value="Genomic_DNA"/>
</dbReference>
<comment type="caution">
    <text evidence="1">The sequence shown here is derived from an EMBL/GenBank/DDBJ whole genome shotgun (WGS) entry which is preliminary data.</text>
</comment>
<keyword evidence="2" id="KW-1185">Reference proteome</keyword>
<dbReference type="AlphaFoldDB" id="A0A3M7R544"/>
<evidence type="ECO:0000313" key="2">
    <source>
        <dbReference type="Proteomes" id="UP000276133"/>
    </source>
</evidence>
<reference evidence="1 2" key="1">
    <citation type="journal article" date="2018" name="Sci. Rep.">
        <title>Genomic signatures of local adaptation to the degree of environmental predictability in rotifers.</title>
        <authorList>
            <person name="Franch-Gras L."/>
            <person name="Hahn C."/>
            <person name="Garcia-Roger E.M."/>
            <person name="Carmona M.J."/>
            <person name="Serra M."/>
            <person name="Gomez A."/>
        </authorList>
    </citation>
    <scope>NUCLEOTIDE SEQUENCE [LARGE SCALE GENOMIC DNA]</scope>
    <source>
        <strain evidence="1">HYR1</strain>
    </source>
</reference>
<gene>
    <name evidence="1" type="ORF">BpHYR1_026401</name>
</gene>
<protein>
    <submittedName>
        <fullName evidence="1">Uncharacterized protein</fullName>
    </submittedName>
</protein>
<dbReference type="Proteomes" id="UP000276133">
    <property type="component" value="Unassembled WGS sequence"/>
</dbReference>
<name>A0A3M7R544_BRAPC</name>
<sequence>MGDFVSNYFIPIWNFLKKQMAKIIAPDLVVDRMKQNIKKKKNKTYGENTIIKRTSLKIM</sequence>
<proteinExistence type="predicted"/>
<accession>A0A3M7R544</accession>